<reference evidence="8" key="1">
    <citation type="journal article" date="2023" name="Insect Mol. Biol.">
        <title>Genome sequencing provides insights into the evolution of gene families encoding plant cell wall-degrading enzymes in longhorned beetles.</title>
        <authorList>
            <person name="Shin N.R."/>
            <person name="Okamura Y."/>
            <person name="Kirsch R."/>
            <person name="Pauchet Y."/>
        </authorList>
    </citation>
    <scope>NUCLEOTIDE SEQUENCE</scope>
    <source>
        <strain evidence="8">MMC_N1</strain>
    </source>
</reference>
<evidence type="ECO:0000313" key="9">
    <source>
        <dbReference type="Proteomes" id="UP001162164"/>
    </source>
</evidence>
<keyword evidence="9" id="KW-1185">Reference proteome</keyword>
<evidence type="ECO:0000313" key="8">
    <source>
        <dbReference type="EMBL" id="KAJ8972869.1"/>
    </source>
</evidence>
<dbReference type="EMBL" id="JAPWTJ010001290">
    <property type="protein sequence ID" value="KAJ8972869.1"/>
    <property type="molecule type" value="Genomic_DNA"/>
</dbReference>
<evidence type="ECO:0000256" key="1">
    <source>
        <dbReference type="ARBA" id="ARBA00007633"/>
    </source>
</evidence>
<evidence type="ECO:0000256" key="2">
    <source>
        <dbReference type="ARBA" id="ARBA00022729"/>
    </source>
</evidence>
<feature type="domain" description="Tectonic-1-3" evidence="6">
    <location>
        <begin position="419"/>
        <end position="604"/>
    </location>
</feature>
<evidence type="ECO:0000256" key="4">
    <source>
        <dbReference type="ARBA" id="ARBA00023180"/>
    </source>
</evidence>
<evidence type="ECO:0000259" key="6">
    <source>
        <dbReference type="Pfam" id="PF07773"/>
    </source>
</evidence>
<dbReference type="InterPro" id="IPR040354">
    <property type="entry name" value="TCTN1-3"/>
</dbReference>
<dbReference type="InterPro" id="IPR011677">
    <property type="entry name" value="TCTN1-3_dom"/>
</dbReference>
<evidence type="ECO:0008006" key="10">
    <source>
        <dbReference type="Google" id="ProtNLM"/>
    </source>
</evidence>
<accession>A0ABQ9J4U6</accession>
<feature type="chain" id="PRO_5046615759" description="Tectonic-1" evidence="5">
    <location>
        <begin position="16"/>
        <end position="737"/>
    </location>
</feature>
<evidence type="ECO:0000259" key="7">
    <source>
        <dbReference type="Pfam" id="PF25752"/>
    </source>
</evidence>
<name>A0ABQ9J4U6_9CUCU</name>
<dbReference type="PANTHER" id="PTHR14611:SF2">
    <property type="entry name" value="TECTONIC"/>
    <property type="match status" value="1"/>
</dbReference>
<organism evidence="8 9">
    <name type="scientific">Molorchus minor</name>
    <dbReference type="NCBI Taxonomy" id="1323400"/>
    <lineage>
        <taxon>Eukaryota</taxon>
        <taxon>Metazoa</taxon>
        <taxon>Ecdysozoa</taxon>
        <taxon>Arthropoda</taxon>
        <taxon>Hexapoda</taxon>
        <taxon>Insecta</taxon>
        <taxon>Pterygota</taxon>
        <taxon>Neoptera</taxon>
        <taxon>Endopterygota</taxon>
        <taxon>Coleoptera</taxon>
        <taxon>Polyphaga</taxon>
        <taxon>Cucujiformia</taxon>
        <taxon>Chrysomeloidea</taxon>
        <taxon>Cerambycidae</taxon>
        <taxon>Lamiinae</taxon>
        <taxon>Monochamini</taxon>
        <taxon>Molorchus</taxon>
    </lineage>
</organism>
<feature type="signal peptide" evidence="5">
    <location>
        <begin position="1"/>
        <end position="15"/>
    </location>
</feature>
<comment type="caution">
    <text evidence="8">The sequence shown here is derived from an EMBL/GenBank/DDBJ whole genome shotgun (WGS) entry which is preliminary data.</text>
</comment>
<evidence type="ECO:0000256" key="5">
    <source>
        <dbReference type="SAM" id="SignalP"/>
    </source>
</evidence>
<dbReference type="InterPro" id="IPR057724">
    <property type="entry name" value="TCTN1-3_N"/>
</dbReference>
<evidence type="ECO:0000256" key="3">
    <source>
        <dbReference type="ARBA" id="ARBA00022794"/>
    </source>
</evidence>
<comment type="similarity">
    <text evidence="1">Belongs to the tectonic family.</text>
</comment>
<dbReference type="Pfam" id="PF07773">
    <property type="entry name" value="TCTN_DUF1619"/>
    <property type="match status" value="1"/>
</dbReference>
<protein>
    <recommendedName>
        <fullName evidence="10">Tectonic-1</fullName>
    </recommendedName>
</protein>
<keyword evidence="4" id="KW-0325">Glycoprotein</keyword>
<dbReference type="PANTHER" id="PTHR14611">
    <property type="entry name" value="TECTONIC FAMILY MEMBER"/>
    <property type="match status" value="1"/>
</dbReference>
<keyword evidence="2 5" id="KW-0732">Signal</keyword>
<proteinExistence type="inferred from homology"/>
<dbReference type="Proteomes" id="UP001162164">
    <property type="component" value="Unassembled WGS sequence"/>
</dbReference>
<gene>
    <name evidence="8" type="ORF">NQ317_013611</name>
</gene>
<feature type="domain" description="Tectonic-1-3 N-terminal" evidence="7">
    <location>
        <begin position="98"/>
        <end position="185"/>
    </location>
</feature>
<keyword evidence="3" id="KW-0970">Cilium biogenesis/degradation</keyword>
<sequence length="737" mass="84677">MYLNLWILMISRTIAQNSEKSVTVGPTNSTAVTAYTESTDYAEDQNIDFNVTTEMALTTCDVNCSLSGNESVVNTTEVANSANRDGIPNGRIDTKVTKLQRNKGLCICDVHLNFCDINCCCDDDCSSEDKLIFHHCETENLHYDTSYCDYMKYIYINNTPFEWRVNQNGLFCVVKSNLPPSYTVQRKQPLRSIDDAELEKHNKFSWPKYFTNREAKFSSNESFVHGSKVWIVQKDGIRTFQLPSRLMSNTCAFKDDIKNFVNFRSVCPQVDISEENRLLNLDNIIQNVSVVAAPYLLNISKYKNIFQECPRNTCLTVLPKICQKNFHNCQNISRNDTRLKVTCNFDIRSNKNRCKNVVKNIQYNFYHKGSKGYKKIELLVYLENVTYEFGTTDYELYQEFEVNFWWMNQTKNLSEILSGNPGYLIGKPILTGNVINLGNKTNFILKIERFPADYVKTFIVVPDNVNGDCILNGTKYLPVEFGYNMLTKCKFTNTIFNRKRYFNGTEVCRNIQKSILELWGITGKNKTVGMFGNANANKPEEWIQILYQIAPQKLLNKTVGKFSKSNDSVTCFGLVTNLVVDIYHSKIDFPNLLNQEKILAVSYTFRGFTNKTLVYNKQKNSTSFEIDLESQVVFYDISAQKHRKFVDPPSLEIKLPYDFFYPFIKIENGVGDKNCFAIGLQIKNGAKHNTMTIFCYNGYSQNHIDMLIDIDPSGCPPSPSPEDRAYCRNPSKCRKKC</sequence>
<dbReference type="Pfam" id="PF25752">
    <property type="entry name" value="DUF1619_N"/>
    <property type="match status" value="1"/>
</dbReference>